<sequence length="111" mass="12800">MRDRLIHRRGWLSQLSVRSPDRQSIHRLGEAIDQEVVASSNRNKNAGRVLITRNVTPMLGNLYIPATTMYGGNKLLVKVPFKGRIRGWFQQLLSVRRTGLHVYDPHVQKEQ</sequence>
<dbReference type="AlphaFoldDB" id="C5FWN5"/>
<dbReference type="Proteomes" id="UP000002035">
    <property type="component" value="Unassembled WGS sequence"/>
</dbReference>
<dbReference type="EMBL" id="DS995706">
    <property type="protein sequence ID" value="EEQ34319.1"/>
    <property type="molecule type" value="Genomic_DNA"/>
</dbReference>
<evidence type="ECO:0000313" key="2">
    <source>
        <dbReference type="Proteomes" id="UP000002035"/>
    </source>
</evidence>
<keyword evidence="2" id="KW-1185">Reference proteome</keyword>
<dbReference type="HOGENOM" id="CLU_2157783_0_0_1"/>
<protein>
    <submittedName>
        <fullName evidence="1">Uncharacterized protein</fullName>
    </submittedName>
</protein>
<evidence type="ECO:0000313" key="1">
    <source>
        <dbReference type="EMBL" id="EEQ34319.1"/>
    </source>
</evidence>
<dbReference type="GeneID" id="9226959"/>
<reference evidence="2" key="1">
    <citation type="journal article" date="2012" name="MBio">
        <title>Comparative genome analysis of Trichophyton rubrum and related dermatophytes reveals candidate genes involved in infection.</title>
        <authorList>
            <person name="Martinez D.A."/>
            <person name="Oliver B.G."/>
            <person name="Graeser Y."/>
            <person name="Goldberg J.M."/>
            <person name="Li W."/>
            <person name="Martinez-Rossi N.M."/>
            <person name="Monod M."/>
            <person name="Shelest E."/>
            <person name="Barton R.C."/>
            <person name="Birch E."/>
            <person name="Brakhage A.A."/>
            <person name="Chen Z."/>
            <person name="Gurr S.J."/>
            <person name="Heiman D."/>
            <person name="Heitman J."/>
            <person name="Kosti I."/>
            <person name="Rossi A."/>
            <person name="Saif S."/>
            <person name="Samalova M."/>
            <person name="Saunders C.W."/>
            <person name="Shea T."/>
            <person name="Summerbell R.C."/>
            <person name="Xu J."/>
            <person name="Young S."/>
            <person name="Zeng Q."/>
            <person name="Birren B.W."/>
            <person name="Cuomo C.A."/>
            <person name="White T.C."/>
        </authorList>
    </citation>
    <scope>NUCLEOTIDE SEQUENCE [LARGE SCALE GENOMIC DNA]</scope>
    <source>
        <strain evidence="2">ATCC MYA-4605 / CBS 113480</strain>
    </source>
</reference>
<organism evidence="1 2">
    <name type="scientific">Arthroderma otae (strain ATCC MYA-4605 / CBS 113480)</name>
    <name type="common">Microsporum canis</name>
    <dbReference type="NCBI Taxonomy" id="554155"/>
    <lineage>
        <taxon>Eukaryota</taxon>
        <taxon>Fungi</taxon>
        <taxon>Dikarya</taxon>
        <taxon>Ascomycota</taxon>
        <taxon>Pezizomycotina</taxon>
        <taxon>Eurotiomycetes</taxon>
        <taxon>Eurotiomycetidae</taxon>
        <taxon>Onygenales</taxon>
        <taxon>Arthrodermataceae</taxon>
        <taxon>Microsporum</taxon>
    </lineage>
</organism>
<dbReference type="VEuPathDB" id="FungiDB:MCYG_07138"/>
<name>C5FWN5_ARTOC</name>
<accession>C5FWN5</accession>
<proteinExistence type="predicted"/>
<dbReference type="RefSeq" id="XP_002845174.1">
    <property type="nucleotide sequence ID" value="XM_002845128.1"/>
</dbReference>
<gene>
    <name evidence="1" type="ORF">MCYG_07138</name>
</gene>